<evidence type="ECO:0000256" key="4">
    <source>
        <dbReference type="ARBA" id="ARBA00022989"/>
    </source>
</evidence>
<evidence type="ECO:0000256" key="5">
    <source>
        <dbReference type="ARBA" id="ARBA00023136"/>
    </source>
</evidence>
<dbReference type="GO" id="GO:0016020">
    <property type="term" value="C:membrane"/>
    <property type="evidence" value="ECO:0007669"/>
    <property type="project" value="UniProtKB-SubCell"/>
</dbReference>
<feature type="transmembrane region" description="Helical" evidence="6">
    <location>
        <begin position="697"/>
        <end position="719"/>
    </location>
</feature>
<feature type="transmembrane region" description="Helical" evidence="6">
    <location>
        <begin position="321"/>
        <end position="343"/>
    </location>
</feature>
<name>A0AAD3DVY4_9CHLO</name>
<feature type="transmembrane region" description="Helical" evidence="6">
    <location>
        <begin position="492"/>
        <end position="511"/>
    </location>
</feature>
<feature type="compositionally biased region" description="Low complexity" evidence="7">
    <location>
        <begin position="157"/>
        <end position="170"/>
    </location>
</feature>
<keyword evidence="9" id="KW-1185">Reference proteome</keyword>
<evidence type="ECO:0000313" key="8">
    <source>
        <dbReference type="EMBL" id="GFR49095.1"/>
    </source>
</evidence>
<evidence type="ECO:0000256" key="7">
    <source>
        <dbReference type="SAM" id="MobiDB-lite"/>
    </source>
</evidence>
<protein>
    <recommendedName>
        <fullName evidence="6">Protein DETOXIFICATION</fullName>
    </recommendedName>
    <alternativeName>
        <fullName evidence="6">Multidrug and toxic compound extrusion protein</fullName>
    </alternativeName>
</protein>
<dbReference type="GO" id="GO:0042910">
    <property type="term" value="F:xenobiotic transmembrane transporter activity"/>
    <property type="evidence" value="ECO:0007669"/>
    <property type="project" value="InterPro"/>
</dbReference>
<comment type="similarity">
    <text evidence="2 6">Belongs to the multi antimicrobial extrusion (MATE) (TC 2.A.66.1) family.</text>
</comment>
<feature type="transmembrane region" description="Helical" evidence="6">
    <location>
        <begin position="663"/>
        <end position="685"/>
    </location>
</feature>
<feature type="region of interest" description="Disordered" evidence="7">
    <location>
        <begin position="132"/>
        <end position="170"/>
    </location>
</feature>
<sequence length="732" mass="73843">LGSTLQRQSHVAFITGYKISMSWPLTTGRCGRMGFGPCSDAHATKYQQRPSAALTQTPYQLLLNPKANSGRLPAVYASQSVPALQYARKLENGAPRLPRPDFAPRAPIQTLALRSHGPAVGKGDGEEVAVADRQTDADNPVTGPSPPYDPGRRTDDAGSSATAATTSDVAAGSTAAEATAAVPDAVPSSPYKDLRALDAEILSIALPMLATLAADPIAGLVDSAYLGRAGSSQLAAVGVALSVFNTATKLFNVPLLAVTTSSVAKATGAARAAKEAITAAAAAAAEEVAEAEPAAVSSPSTLQTAAAAAAAAQARAASSCIWLAALVGLAQAALLLAGGQWLVRVWGVAPQSPVYEAAVAFLLVRAAGAPVTILMLTLQGVFRGLQDTRTPFQATLVSNAINIALAPLLVFGMKLGAVGAAAATVAAQALPLGLMARELCRRLPLFGAGTGVGAAAGGAAGAVGKGAAVGSLAQGWAALADVLPLFKPTGFLVLRSASVTATYAVATTLVARAGPAVAASHQICFQLWLACSLLADALAVAAQSLMARDLGAGCTLGARQVAGRVSRLSLGLGLLLAGVLAAGGRVLPGLFSTDPEVLRLVANLFPIIAATQPITVLAMAWDGILYGTGGFRYAAVSMAVAAVPAMLVMQLGGGLCQQLMRQAGVAAGAAACVAANAAEGLAAQLSLLPLSGEEQLGVVWAGLMVMMLLRWLTIAVPYAGRWGPFRKLRAED</sequence>
<dbReference type="GO" id="GO:0015297">
    <property type="term" value="F:antiporter activity"/>
    <property type="evidence" value="ECO:0007669"/>
    <property type="project" value="InterPro"/>
</dbReference>
<dbReference type="Proteomes" id="UP001054857">
    <property type="component" value="Unassembled WGS sequence"/>
</dbReference>
<evidence type="ECO:0000256" key="3">
    <source>
        <dbReference type="ARBA" id="ARBA00022692"/>
    </source>
</evidence>
<dbReference type="EMBL" id="BMAR01000028">
    <property type="protein sequence ID" value="GFR49095.1"/>
    <property type="molecule type" value="Genomic_DNA"/>
</dbReference>
<dbReference type="PANTHER" id="PTHR42893">
    <property type="entry name" value="PROTEIN DETOXIFICATION 44, CHLOROPLASTIC-RELATED"/>
    <property type="match status" value="1"/>
</dbReference>
<feature type="transmembrane region" description="Helical" evidence="6">
    <location>
        <begin position="523"/>
        <end position="545"/>
    </location>
</feature>
<dbReference type="InterPro" id="IPR044644">
    <property type="entry name" value="DinF-like"/>
</dbReference>
<feature type="transmembrane region" description="Helical" evidence="6">
    <location>
        <begin position="355"/>
        <end position="378"/>
    </location>
</feature>
<comment type="caution">
    <text evidence="8">The sequence shown here is derived from an EMBL/GenBank/DDBJ whole genome shotgun (WGS) entry which is preliminary data.</text>
</comment>
<feature type="transmembrane region" description="Helical" evidence="6">
    <location>
        <begin position="565"/>
        <end position="588"/>
    </location>
</feature>
<proteinExistence type="inferred from homology"/>
<keyword evidence="3 6" id="KW-0812">Transmembrane</keyword>
<feature type="transmembrane region" description="Helical" evidence="6">
    <location>
        <begin position="600"/>
        <end position="621"/>
    </location>
</feature>
<dbReference type="AlphaFoldDB" id="A0AAD3DVY4"/>
<reference evidence="8 9" key="1">
    <citation type="journal article" date="2021" name="Sci. Rep.">
        <title>Genome sequencing of the multicellular alga Astrephomene provides insights into convergent evolution of germ-soma differentiation.</title>
        <authorList>
            <person name="Yamashita S."/>
            <person name="Yamamoto K."/>
            <person name="Matsuzaki R."/>
            <person name="Suzuki S."/>
            <person name="Yamaguchi H."/>
            <person name="Hirooka S."/>
            <person name="Minakuchi Y."/>
            <person name="Miyagishima S."/>
            <person name="Kawachi M."/>
            <person name="Toyoda A."/>
            <person name="Nozaki H."/>
        </authorList>
    </citation>
    <scope>NUCLEOTIDE SEQUENCE [LARGE SCALE GENOMIC DNA]</scope>
    <source>
        <strain evidence="8 9">NIES-4017</strain>
    </source>
</reference>
<evidence type="ECO:0000313" key="9">
    <source>
        <dbReference type="Proteomes" id="UP001054857"/>
    </source>
</evidence>
<evidence type="ECO:0000256" key="2">
    <source>
        <dbReference type="ARBA" id="ARBA00010199"/>
    </source>
</evidence>
<evidence type="ECO:0000256" key="1">
    <source>
        <dbReference type="ARBA" id="ARBA00004141"/>
    </source>
</evidence>
<comment type="caution">
    <text evidence="6">Lacks conserved residue(s) required for the propagation of feature annotation.</text>
</comment>
<dbReference type="InterPro" id="IPR002528">
    <property type="entry name" value="MATE_fam"/>
</dbReference>
<feature type="non-terminal residue" evidence="8">
    <location>
        <position position="732"/>
    </location>
</feature>
<dbReference type="Pfam" id="PF01554">
    <property type="entry name" value="MatE"/>
    <property type="match status" value="2"/>
</dbReference>
<accession>A0AAD3DVY4</accession>
<organism evidence="8 9">
    <name type="scientific">Astrephomene gubernaculifera</name>
    <dbReference type="NCBI Taxonomy" id="47775"/>
    <lineage>
        <taxon>Eukaryota</taxon>
        <taxon>Viridiplantae</taxon>
        <taxon>Chlorophyta</taxon>
        <taxon>core chlorophytes</taxon>
        <taxon>Chlorophyceae</taxon>
        <taxon>CS clade</taxon>
        <taxon>Chlamydomonadales</taxon>
        <taxon>Astrephomenaceae</taxon>
        <taxon>Astrephomene</taxon>
    </lineage>
</organism>
<comment type="subcellular location">
    <subcellularLocation>
        <location evidence="1">Membrane</location>
        <topology evidence="1">Multi-pass membrane protein</topology>
    </subcellularLocation>
</comment>
<evidence type="ECO:0000256" key="6">
    <source>
        <dbReference type="RuleBase" id="RU004914"/>
    </source>
</evidence>
<gene>
    <name evidence="8" type="ORF">Agub_g10888</name>
</gene>
<keyword evidence="5 6" id="KW-0472">Membrane</keyword>
<dbReference type="PANTHER" id="PTHR42893:SF46">
    <property type="entry name" value="PROTEIN DETOXIFICATION 44, CHLOROPLASTIC"/>
    <property type="match status" value="1"/>
</dbReference>
<feature type="transmembrane region" description="Helical" evidence="6">
    <location>
        <begin position="633"/>
        <end position="651"/>
    </location>
</feature>
<keyword evidence="4 6" id="KW-1133">Transmembrane helix</keyword>